<dbReference type="AlphaFoldDB" id="A0A1M6KJ94"/>
<dbReference type="InterPro" id="IPR050324">
    <property type="entry name" value="CDP-alcohol_PTase-I"/>
</dbReference>
<gene>
    <name evidence="13" type="ORF">SAMN02745244_02838</name>
</gene>
<keyword evidence="8 12" id="KW-0472">Membrane</keyword>
<protein>
    <submittedName>
        <fullName evidence="13">CDP-diacylglycerol--glycerol-3-phosphate 3-phosphatidyltransferase</fullName>
    </submittedName>
</protein>
<keyword evidence="14" id="KW-1185">Reference proteome</keyword>
<feature type="transmembrane region" description="Helical" evidence="12">
    <location>
        <begin position="164"/>
        <end position="185"/>
    </location>
</feature>
<evidence type="ECO:0000256" key="11">
    <source>
        <dbReference type="RuleBase" id="RU003750"/>
    </source>
</evidence>
<dbReference type="EMBL" id="FQZG01000060">
    <property type="protein sequence ID" value="SHJ59023.1"/>
    <property type="molecule type" value="Genomic_DNA"/>
</dbReference>
<keyword evidence="7" id="KW-0443">Lipid metabolism</keyword>
<dbReference type="GO" id="GO:0008444">
    <property type="term" value="F:CDP-diacylglycerol-glycerol-3-phosphate 3-phosphatidyltransferase activity"/>
    <property type="evidence" value="ECO:0007669"/>
    <property type="project" value="InterPro"/>
</dbReference>
<evidence type="ECO:0000256" key="4">
    <source>
        <dbReference type="ARBA" id="ARBA00022679"/>
    </source>
</evidence>
<dbReference type="PANTHER" id="PTHR14269:SF62">
    <property type="entry name" value="CDP-DIACYLGLYCEROL--GLYCEROL-3-PHOSPHATE 3-PHOSPHATIDYLTRANSFERASE 1, CHLOROPLASTIC"/>
    <property type="match status" value="1"/>
</dbReference>
<sequence length="197" mass="21703">MQSKLVPVQEYDTDKVLTIPNVVSFVRLLSVPVFSALIILGHDVAAVVLLAAFGATDWVDGFLARRLKQRTELGARLDPIADRLYILATVVALLVRGIVPIWFVVVLLARDVMLALLLPILRKHDMVALPVNWIGKTGTFLILLSLPLILLGAPSSLDWPWAHWLGWILGVVGAVAYWVAGLLYVREAVRLVRGETS</sequence>
<evidence type="ECO:0000256" key="7">
    <source>
        <dbReference type="ARBA" id="ARBA00023098"/>
    </source>
</evidence>
<accession>A0A1M6KJ94</accession>
<dbReference type="PANTHER" id="PTHR14269">
    <property type="entry name" value="CDP-DIACYLGLYCEROL--GLYCEROL-3-PHOSPHATE 3-PHOSPHATIDYLTRANSFERASE-RELATED"/>
    <property type="match status" value="1"/>
</dbReference>
<feature type="transmembrane region" description="Helical" evidence="12">
    <location>
        <begin position="33"/>
        <end position="59"/>
    </location>
</feature>
<keyword evidence="3" id="KW-0444">Lipid biosynthesis</keyword>
<dbReference type="UniPathway" id="UPA00085"/>
<dbReference type="Proteomes" id="UP000184512">
    <property type="component" value="Unassembled WGS sequence"/>
</dbReference>
<proteinExistence type="inferred from homology"/>
<keyword evidence="6 12" id="KW-1133">Transmembrane helix</keyword>
<evidence type="ECO:0000256" key="1">
    <source>
        <dbReference type="ARBA" id="ARBA00004141"/>
    </source>
</evidence>
<evidence type="ECO:0000256" key="2">
    <source>
        <dbReference type="ARBA" id="ARBA00010441"/>
    </source>
</evidence>
<name>A0A1M6KJ94_9ACTN</name>
<comment type="similarity">
    <text evidence="2 11">Belongs to the CDP-alcohol phosphatidyltransferase class-I family.</text>
</comment>
<keyword evidence="4 11" id="KW-0808">Transferase</keyword>
<evidence type="ECO:0000313" key="13">
    <source>
        <dbReference type="EMBL" id="SHJ59023.1"/>
    </source>
</evidence>
<keyword evidence="9" id="KW-0594">Phospholipid biosynthesis</keyword>
<dbReference type="PROSITE" id="PS00379">
    <property type="entry name" value="CDP_ALCOHOL_P_TRANSF"/>
    <property type="match status" value="1"/>
</dbReference>
<keyword evidence="5 12" id="KW-0812">Transmembrane</keyword>
<dbReference type="InterPro" id="IPR000462">
    <property type="entry name" value="CDP-OH_P_trans"/>
</dbReference>
<evidence type="ECO:0000313" key="14">
    <source>
        <dbReference type="Proteomes" id="UP000184512"/>
    </source>
</evidence>
<organism evidence="13 14">
    <name type="scientific">Tessaracoccus bendigoensis DSM 12906</name>
    <dbReference type="NCBI Taxonomy" id="1123357"/>
    <lineage>
        <taxon>Bacteria</taxon>
        <taxon>Bacillati</taxon>
        <taxon>Actinomycetota</taxon>
        <taxon>Actinomycetes</taxon>
        <taxon>Propionibacteriales</taxon>
        <taxon>Propionibacteriaceae</taxon>
        <taxon>Tessaracoccus</taxon>
    </lineage>
</organism>
<reference evidence="13 14" key="1">
    <citation type="submission" date="2016-11" db="EMBL/GenBank/DDBJ databases">
        <authorList>
            <person name="Jaros S."/>
            <person name="Januszkiewicz K."/>
            <person name="Wedrychowicz H."/>
        </authorList>
    </citation>
    <scope>NUCLEOTIDE SEQUENCE [LARGE SCALE GENOMIC DNA]</scope>
    <source>
        <strain evidence="13 14">DSM 12906</strain>
    </source>
</reference>
<evidence type="ECO:0000256" key="12">
    <source>
        <dbReference type="SAM" id="Phobius"/>
    </source>
</evidence>
<evidence type="ECO:0000256" key="5">
    <source>
        <dbReference type="ARBA" id="ARBA00022692"/>
    </source>
</evidence>
<dbReference type="Pfam" id="PF01066">
    <property type="entry name" value="CDP-OH_P_transf"/>
    <property type="match status" value="1"/>
</dbReference>
<dbReference type="GO" id="GO:0046474">
    <property type="term" value="P:glycerophospholipid biosynthetic process"/>
    <property type="evidence" value="ECO:0007669"/>
    <property type="project" value="TreeGrafter"/>
</dbReference>
<dbReference type="Gene3D" id="1.20.120.1760">
    <property type="match status" value="1"/>
</dbReference>
<evidence type="ECO:0000256" key="9">
    <source>
        <dbReference type="ARBA" id="ARBA00023209"/>
    </source>
</evidence>
<comment type="subcellular location">
    <subcellularLocation>
        <location evidence="1">Membrane</location>
        <topology evidence="1">Multi-pass membrane protein</topology>
    </subcellularLocation>
</comment>
<dbReference type="InterPro" id="IPR048254">
    <property type="entry name" value="CDP_ALCOHOL_P_TRANSF_CS"/>
</dbReference>
<dbReference type="RefSeq" id="WP_084189612.1">
    <property type="nucleotide sequence ID" value="NZ_FQZG01000060.1"/>
</dbReference>
<dbReference type="STRING" id="1123357.SAMN02745244_02838"/>
<feature type="transmembrane region" description="Helical" evidence="12">
    <location>
        <begin position="133"/>
        <end position="152"/>
    </location>
</feature>
<dbReference type="PIRSF" id="PIRSF000847">
    <property type="entry name" value="Phos_ph_gly_syn"/>
    <property type="match status" value="1"/>
</dbReference>
<evidence type="ECO:0000256" key="10">
    <source>
        <dbReference type="ARBA" id="ARBA00023264"/>
    </source>
</evidence>
<dbReference type="InterPro" id="IPR043130">
    <property type="entry name" value="CDP-OH_PTrfase_TM_dom"/>
</dbReference>
<evidence type="ECO:0000256" key="6">
    <source>
        <dbReference type="ARBA" id="ARBA00022989"/>
    </source>
</evidence>
<evidence type="ECO:0000256" key="8">
    <source>
        <dbReference type="ARBA" id="ARBA00023136"/>
    </source>
</evidence>
<evidence type="ECO:0000256" key="3">
    <source>
        <dbReference type="ARBA" id="ARBA00022516"/>
    </source>
</evidence>
<dbReference type="InterPro" id="IPR004570">
    <property type="entry name" value="Phosphatidylglycerol_P_synth"/>
</dbReference>
<dbReference type="GO" id="GO:0016020">
    <property type="term" value="C:membrane"/>
    <property type="evidence" value="ECO:0007669"/>
    <property type="project" value="UniProtKB-SubCell"/>
</dbReference>
<keyword evidence="10" id="KW-1208">Phospholipid metabolism</keyword>